<feature type="transmembrane region" description="Helical" evidence="7">
    <location>
        <begin position="21"/>
        <end position="45"/>
    </location>
</feature>
<evidence type="ECO:0000256" key="2">
    <source>
        <dbReference type="ARBA" id="ARBA00004141"/>
    </source>
</evidence>
<dbReference type="EMBL" id="KL363207">
    <property type="protein sequence ID" value="KFD54468.1"/>
    <property type="molecule type" value="Genomic_DNA"/>
</dbReference>
<dbReference type="Proteomes" id="UP000030764">
    <property type="component" value="Unassembled WGS sequence"/>
</dbReference>
<dbReference type="PANTHER" id="PTHR21052">
    <property type="entry name" value="SPERMATOGENESIS ASSOCIATED 11-RELATED"/>
    <property type="match status" value="1"/>
</dbReference>
<evidence type="ECO:0000313" key="10">
    <source>
        <dbReference type="Proteomes" id="UP000030764"/>
    </source>
</evidence>
<evidence type="ECO:0000313" key="9">
    <source>
        <dbReference type="EMBL" id="KFD73333.1"/>
    </source>
</evidence>
<dbReference type="Proteomes" id="UP000030758">
    <property type="component" value="Unassembled WGS sequence"/>
</dbReference>
<comment type="cofactor">
    <cofactor evidence="1">
        <name>Fe(2+)</name>
        <dbReference type="ChEBI" id="CHEBI:29033"/>
    </cofactor>
</comment>
<evidence type="ECO:0000256" key="1">
    <source>
        <dbReference type="ARBA" id="ARBA00001954"/>
    </source>
</evidence>
<feature type="transmembrane region" description="Helical" evidence="7">
    <location>
        <begin position="133"/>
        <end position="152"/>
    </location>
</feature>
<evidence type="ECO:0000256" key="7">
    <source>
        <dbReference type="SAM" id="Phobius"/>
    </source>
</evidence>
<feature type="transmembrane region" description="Helical" evidence="7">
    <location>
        <begin position="57"/>
        <end position="76"/>
    </location>
</feature>
<keyword evidence="4 7" id="KW-0812">Transmembrane</keyword>
<dbReference type="PANTHER" id="PTHR21052:SF0">
    <property type="entry name" value="ALPHA-KETOGLUTARATE-DEPENDENT DIOXYGENASE ALKB HOMOLOG 7, MITOCHONDRIAL"/>
    <property type="match status" value="1"/>
</dbReference>
<feature type="transmembrane region" description="Helical" evidence="7">
    <location>
        <begin position="97"/>
        <end position="118"/>
    </location>
</feature>
<accession>A0A085NV37</accession>
<dbReference type="InterPro" id="IPR037151">
    <property type="entry name" value="AlkB-like_sf"/>
</dbReference>
<dbReference type="AlphaFoldDB" id="A0A085NV37"/>
<gene>
    <name evidence="8" type="ORF">M513_04615</name>
    <name evidence="9" type="ORF">M514_04615</name>
</gene>
<evidence type="ECO:0000256" key="4">
    <source>
        <dbReference type="ARBA" id="ARBA00022692"/>
    </source>
</evidence>
<evidence type="ECO:0000313" key="8">
    <source>
        <dbReference type="EMBL" id="KFD54468.1"/>
    </source>
</evidence>
<dbReference type="OrthoDB" id="268928at2759"/>
<dbReference type="GO" id="GO:0005759">
    <property type="term" value="C:mitochondrial matrix"/>
    <property type="evidence" value="ECO:0007669"/>
    <property type="project" value="TreeGrafter"/>
</dbReference>
<dbReference type="EMBL" id="KL367474">
    <property type="protein sequence ID" value="KFD73333.1"/>
    <property type="molecule type" value="Genomic_DNA"/>
</dbReference>
<dbReference type="GO" id="GO:0006974">
    <property type="term" value="P:DNA damage response"/>
    <property type="evidence" value="ECO:0007669"/>
    <property type="project" value="InterPro"/>
</dbReference>
<comment type="similarity">
    <text evidence="3">Belongs to the UPF0220 family.</text>
</comment>
<dbReference type="Pfam" id="PF05255">
    <property type="entry name" value="UPF0220"/>
    <property type="match status" value="1"/>
</dbReference>
<keyword evidence="10" id="KW-1185">Reference proteome</keyword>
<reference evidence="9 10" key="1">
    <citation type="journal article" date="2014" name="Nat. Genet.">
        <title>Genome and transcriptome of the porcine whipworm Trichuris suis.</title>
        <authorList>
            <person name="Jex A.R."/>
            <person name="Nejsum P."/>
            <person name="Schwarz E.M."/>
            <person name="Hu L."/>
            <person name="Young N.D."/>
            <person name="Hall R.S."/>
            <person name="Korhonen P.K."/>
            <person name="Liao S."/>
            <person name="Thamsborg S."/>
            <person name="Xia J."/>
            <person name="Xu P."/>
            <person name="Wang S."/>
            <person name="Scheerlinck J.P."/>
            <person name="Hofmann A."/>
            <person name="Sternberg P.W."/>
            <person name="Wang J."/>
            <person name="Gasser R.B."/>
        </authorList>
    </citation>
    <scope>NUCLEOTIDE SEQUENCE [LARGE SCALE GENOMIC DNA]</scope>
    <source>
        <strain evidence="9">DCEP-RM93F</strain>
        <strain evidence="8">DCEP-RM93M</strain>
    </source>
</reference>
<dbReference type="InterPro" id="IPR032870">
    <property type="entry name" value="ALKBH7-like"/>
</dbReference>
<evidence type="ECO:0000256" key="3">
    <source>
        <dbReference type="ARBA" id="ARBA00005335"/>
    </source>
</evidence>
<dbReference type="Gene3D" id="2.60.120.590">
    <property type="entry name" value="Alpha-ketoglutarate-dependent dioxygenase AlkB-like"/>
    <property type="match status" value="1"/>
</dbReference>
<evidence type="ECO:0000256" key="5">
    <source>
        <dbReference type="ARBA" id="ARBA00022989"/>
    </source>
</evidence>
<proteinExistence type="inferred from homology"/>
<dbReference type="GO" id="GO:0016020">
    <property type="term" value="C:membrane"/>
    <property type="evidence" value="ECO:0007669"/>
    <property type="project" value="UniProtKB-SubCell"/>
</dbReference>
<dbReference type="GO" id="GO:0006631">
    <property type="term" value="P:fatty acid metabolic process"/>
    <property type="evidence" value="ECO:0007669"/>
    <property type="project" value="TreeGrafter"/>
</dbReference>
<keyword evidence="5 7" id="KW-1133">Transmembrane helix</keyword>
<name>A0A085NV37_9BILA</name>
<sequence length="401" mass="45865">MEGFLRDVRININFDFREKRNSIASIASGILFFIGWWIIIDVAAAYPSNTPEGFLHAYYTCGVLSTISMIMLSSVSNSQVLGEAMSESFLGTRGARLWLLLGFVIGFCSLIASIWILFSDFVVKDVEHQSRGVALFLQNLFIFLASLLYNVFELLPSVMMLSCRGLVARQRLFNALSMARRNNIANAVIKTKMPFHYSNTTFWSADEQEIISEDFIVESDFVTAEEEKALCEEAERALKTHRYESEHWDDAITNYREIEKSCWEVKNKAIINRIRRFAFANESDDQRSVHVLDLAKDGVVKPHVDSTRYCGDIIAGLNLLSNVVLRLRHCERPEQAVDILIKRRALYVMKGAARYKYTHETLPDSESVFAGKPVPRSRRIAIICRSHPNDRFIQIPYIRPP</sequence>
<evidence type="ECO:0000256" key="6">
    <source>
        <dbReference type="ARBA" id="ARBA00023136"/>
    </source>
</evidence>
<dbReference type="InterPro" id="IPR007919">
    <property type="entry name" value="UPF0220"/>
</dbReference>
<keyword evidence="6 7" id="KW-0472">Membrane</keyword>
<protein>
    <submittedName>
        <fullName evidence="9">Uncharacterized protein</fullName>
    </submittedName>
</protein>
<dbReference type="SUPFAM" id="SSF51197">
    <property type="entry name" value="Clavaminate synthase-like"/>
    <property type="match status" value="1"/>
</dbReference>
<organism evidence="9">
    <name type="scientific">Trichuris suis</name>
    <name type="common">pig whipworm</name>
    <dbReference type="NCBI Taxonomy" id="68888"/>
    <lineage>
        <taxon>Eukaryota</taxon>
        <taxon>Metazoa</taxon>
        <taxon>Ecdysozoa</taxon>
        <taxon>Nematoda</taxon>
        <taxon>Enoplea</taxon>
        <taxon>Dorylaimia</taxon>
        <taxon>Trichinellida</taxon>
        <taxon>Trichuridae</taxon>
        <taxon>Trichuris</taxon>
    </lineage>
</organism>
<comment type="subcellular location">
    <subcellularLocation>
        <location evidence="2">Membrane</location>
        <topology evidence="2">Multi-pass membrane protein</topology>
    </subcellularLocation>
</comment>